<gene>
    <name evidence="2" type="ORF">COHA_007235</name>
</gene>
<dbReference type="Proteomes" id="UP001205105">
    <property type="component" value="Unassembled WGS sequence"/>
</dbReference>
<protein>
    <submittedName>
        <fullName evidence="2">Uncharacterized protein</fullName>
    </submittedName>
</protein>
<comment type="caution">
    <text evidence="2">The sequence shown here is derived from an EMBL/GenBank/DDBJ whole genome shotgun (WGS) entry which is preliminary data.</text>
</comment>
<name>A0AAD5DNJ0_9CHLO</name>
<accession>A0AAD5DNJ0</accession>
<proteinExistence type="predicted"/>
<feature type="signal peptide" evidence="1">
    <location>
        <begin position="1"/>
        <end position="21"/>
    </location>
</feature>
<keyword evidence="3" id="KW-1185">Reference proteome</keyword>
<evidence type="ECO:0000313" key="3">
    <source>
        <dbReference type="Proteomes" id="UP001205105"/>
    </source>
</evidence>
<organism evidence="2 3">
    <name type="scientific">Chlorella ohadii</name>
    <dbReference type="NCBI Taxonomy" id="2649997"/>
    <lineage>
        <taxon>Eukaryota</taxon>
        <taxon>Viridiplantae</taxon>
        <taxon>Chlorophyta</taxon>
        <taxon>core chlorophytes</taxon>
        <taxon>Trebouxiophyceae</taxon>
        <taxon>Chlorellales</taxon>
        <taxon>Chlorellaceae</taxon>
        <taxon>Chlorella clade</taxon>
        <taxon>Chlorella</taxon>
    </lineage>
</organism>
<dbReference type="EMBL" id="JADXDR010000109">
    <property type="protein sequence ID" value="KAI7838995.1"/>
    <property type="molecule type" value="Genomic_DNA"/>
</dbReference>
<sequence length="339" mass="34803">MRRILCVLLAMAMLAAAPVRSRQLKFEFPSMGSTPKPSSSSMPSETCVSNFNAMVSSGVCGQGASLSSCCAALSALGTCLDDIVAAMEQEADKYADTLDAIKSNVKQCGGGSTPGTGSSFQEPAAQCVADFNAIVTGTGPCANTPSFSATQCCAALKSLGSCLSDIVSAMAHQQDKYADQLKWLEMMATQCGTGATSPSGPSTNSGMDEQCLQGLMGTFDNGGACASSSATACCNSLDNLGKGCLESFLAYAKQTDTKVHDGFIMLLQSCGWTITSSNSGTRAAPEVTTQAMVRLQEVGAAKLATAPKEARRALGQSAGVDLEWPVAKVAATAMSKFVV</sequence>
<evidence type="ECO:0000256" key="1">
    <source>
        <dbReference type="SAM" id="SignalP"/>
    </source>
</evidence>
<dbReference type="AlphaFoldDB" id="A0AAD5DNJ0"/>
<evidence type="ECO:0000313" key="2">
    <source>
        <dbReference type="EMBL" id="KAI7838995.1"/>
    </source>
</evidence>
<reference evidence="2" key="1">
    <citation type="submission" date="2020-11" db="EMBL/GenBank/DDBJ databases">
        <title>Chlorella ohadii genome sequencing and assembly.</title>
        <authorList>
            <person name="Murik O."/>
            <person name="Treves H."/>
            <person name="Kedem I."/>
            <person name="Shotland Y."/>
            <person name="Kaplan A."/>
        </authorList>
    </citation>
    <scope>NUCLEOTIDE SEQUENCE</scope>
    <source>
        <strain evidence="2">1</strain>
    </source>
</reference>
<keyword evidence="1" id="KW-0732">Signal</keyword>
<feature type="chain" id="PRO_5041949597" evidence="1">
    <location>
        <begin position="22"/>
        <end position="339"/>
    </location>
</feature>